<dbReference type="RefSeq" id="WP_125002617.1">
    <property type="nucleotide sequence ID" value="NZ_RQXT01000030.1"/>
</dbReference>
<dbReference type="Pfam" id="PF08402">
    <property type="entry name" value="TOBE_2"/>
    <property type="match status" value="1"/>
</dbReference>
<dbReference type="GO" id="GO:0043190">
    <property type="term" value="C:ATP-binding cassette (ABC) transporter complex"/>
    <property type="evidence" value="ECO:0007669"/>
    <property type="project" value="InterPro"/>
</dbReference>
<keyword evidence="3" id="KW-0813">Transport</keyword>
<name>A0A3P3FEF4_9HYPH</name>
<sequence>MIGQALTLSRLRKSYGDIVAVNQTDLEIEAGEFVSIVGPSGSGKTSLLTLIAGFEPPSSGAIRIGDKDITYLPPYLRDIGMVFQKYALFPHLTVRQNIAFPLKMRRRAAKSTIAKRVEDMLELVQLPQYGDRYPSQLSGGQQQRVAVARALVFDPPVILMDEPLGALDKKLREAMQIEIKRIQERLGATVIYVTHDQEEALTLSDRVAVMHHGSLQQIGTPAELYRRPSCAFVADFIGAMNFVPGILVGREDGKHVIQVAEGIVLKATGGGRLAIPSKGSAVCLAIRPEHIRLAPRENNAAGMLAGTVEASIFVGPTQILLIRPEALPDVVLRVQMPADQIAGLERGALVAVAFDEAMLQAFPARESLAA</sequence>
<dbReference type="GO" id="GO:0016887">
    <property type="term" value="F:ATP hydrolysis activity"/>
    <property type="evidence" value="ECO:0007669"/>
    <property type="project" value="InterPro"/>
</dbReference>
<dbReference type="InterPro" id="IPR003593">
    <property type="entry name" value="AAA+_ATPase"/>
</dbReference>
<accession>A0A3P3FEF4</accession>
<dbReference type="InterPro" id="IPR050093">
    <property type="entry name" value="ABC_SmlMolc_Importer"/>
</dbReference>
<dbReference type="Gene3D" id="3.40.50.300">
    <property type="entry name" value="P-loop containing nucleotide triphosphate hydrolases"/>
    <property type="match status" value="1"/>
</dbReference>
<dbReference type="SUPFAM" id="SSF50331">
    <property type="entry name" value="MOP-like"/>
    <property type="match status" value="1"/>
</dbReference>
<comment type="caution">
    <text evidence="7">The sequence shown here is derived from an EMBL/GenBank/DDBJ whole genome shotgun (WGS) entry which is preliminary data.</text>
</comment>
<dbReference type="InterPro" id="IPR027417">
    <property type="entry name" value="P-loop_NTPase"/>
</dbReference>
<dbReference type="PANTHER" id="PTHR42781">
    <property type="entry name" value="SPERMIDINE/PUTRESCINE IMPORT ATP-BINDING PROTEIN POTA"/>
    <property type="match status" value="1"/>
</dbReference>
<evidence type="ECO:0000256" key="3">
    <source>
        <dbReference type="ARBA" id="ARBA00022448"/>
    </source>
</evidence>
<evidence type="ECO:0000256" key="2">
    <source>
        <dbReference type="ARBA" id="ARBA00005417"/>
    </source>
</evidence>
<protein>
    <submittedName>
        <fullName evidence="7">ABC transporter ATP-binding protein</fullName>
    </submittedName>
</protein>
<gene>
    <name evidence="7" type="ORF">EH240_22305</name>
</gene>
<evidence type="ECO:0000259" key="6">
    <source>
        <dbReference type="PROSITE" id="PS50893"/>
    </source>
</evidence>
<dbReference type="SUPFAM" id="SSF52540">
    <property type="entry name" value="P-loop containing nucleoside triphosphate hydrolases"/>
    <property type="match status" value="1"/>
</dbReference>
<evidence type="ECO:0000256" key="1">
    <source>
        <dbReference type="ARBA" id="ARBA00004417"/>
    </source>
</evidence>
<dbReference type="PROSITE" id="PS00211">
    <property type="entry name" value="ABC_TRANSPORTER_1"/>
    <property type="match status" value="1"/>
</dbReference>
<dbReference type="InterPro" id="IPR017871">
    <property type="entry name" value="ABC_transporter-like_CS"/>
</dbReference>
<evidence type="ECO:0000313" key="7">
    <source>
        <dbReference type="EMBL" id="RRH96707.1"/>
    </source>
</evidence>
<evidence type="ECO:0000256" key="5">
    <source>
        <dbReference type="ARBA" id="ARBA00022840"/>
    </source>
</evidence>
<dbReference type="PROSITE" id="PS50893">
    <property type="entry name" value="ABC_TRANSPORTER_2"/>
    <property type="match status" value="1"/>
</dbReference>
<dbReference type="SMART" id="SM00382">
    <property type="entry name" value="AAA"/>
    <property type="match status" value="1"/>
</dbReference>
<keyword evidence="8" id="KW-1185">Reference proteome</keyword>
<dbReference type="Pfam" id="PF00005">
    <property type="entry name" value="ABC_tran"/>
    <property type="match status" value="1"/>
</dbReference>
<keyword evidence="5 7" id="KW-0067">ATP-binding</keyword>
<dbReference type="FunFam" id="3.40.50.300:FF:000042">
    <property type="entry name" value="Maltose/maltodextrin ABC transporter, ATP-binding protein"/>
    <property type="match status" value="1"/>
</dbReference>
<dbReference type="InterPro" id="IPR013611">
    <property type="entry name" value="Transp-assoc_OB_typ2"/>
</dbReference>
<keyword evidence="4" id="KW-0547">Nucleotide-binding</keyword>
<evidence type="ECO:0000256" key="4">
    <source>
        <dbReference type="ARBA" id="ARBA00022741"/>
    </source>
</evidence>
<organism evidence="7 8">
    <name type="scientific">Mesorhizobium tamadayense</name>
    <dbReference type="NCBI Taxonomy" id="425306"/>
    <lineage>
        <taxon>Bacteria</taxon>
        <taxon>Pseudomonadati</taxon>
        <taxon>Pseudomonadota</taxon>
        <taxon>Alphaproteobacteria</taxon>
        <taxon>Hyphomicrobiales</taxon>
        <taxon>Phyllobacteriaceae</taxon>
        <taxon>Mesorhizobium</taxon>
    </lineage>
</organism>
<feature type="domain" description="ABC transporter" evidence="6">
    <location>
        <begin position="6"/>
        <end position="237"/>
    </location>
</feature>
<dbReference type="Proteomes" id="UP000273786">
    <property type="component" value="Unassembled WGS sequence"/>
</dbReference>
<comment type="similarity">
    <text evidence="2">Belongs to the ABC transporter superfamily.</text>
</comment>
<dbReference type="GO" id="GO:0140359">
    <property type="term" value="F:ABC-type transporter activity"/>
    <property type="evidence" value="ECO:0007669"/>
    <property type="project" value="UniProtKB-ARBA"/>
</dbReference>
<dbReference type="InterPro" id="IPR003439">
    <property type="entry name" value="ABC_transporter-like_ATP-bd"/>
</dbReference>
<dbReference type="PANTHER" id="PTHR42781:SF4">
    <property type="entry name" value="SPERMIDINE_PUTRESCINE IMPORT ATP-BINDING PROTEIN POTA"/>
    <property type="match status" value="1"/>
</dbReference>
<dbReference type="EMBL" id="RQXT01000030">
    <property type="protein sequence ID" value="RRH96707.1"/>
    <property type="molecule type" value="Genomic_DNA"/>
</dbReference>
<dbReference type="GO" id="GO:0005524">
    <property type="term" value="F:ATP binding"/>
    <property type="evidence" value="ECO:0007669"/>
    <property type="project" value="UniProtKB-KW"/>
</dbReference>
<dbReference type="OrthoDB" id="9802264at2"/>
<reference evidence="7 8" key="1">
    <citation type="submission" date="2018-11" db="EMBL/GenBank/DDBJ databases">
        <title>the genome of Mesorhizobium tamadayense DSM 28320.</title>
        <authorList>
            <person name="Gao J."/>
        </authorList>
    </citation>
    <scope>NUCLEOTIDE SEQUENCE [LARGE SCALE GENOMIC DNA]</scope>
    <source>
        <strain evidence="7 8">DSM 28320</strain>
    </source>
</reference>
<proteinExistence type="inferred from homology"/>
<comment type="subcellular location">
    <subcellularLocation>
        <location evidence="1">Cell inner membrane</location>
        <topology evidence="1">Peripheral membrane protein</topology>
    </subcellularLocation>
</comment>
<dbReference type="InterPro" id="IPR008995">
    <property type="entry name" value="Mo/tungstate-bd_C_term_dom"/>
</dbReference>
<dbReference type="AlphaFoldDB" id="A0A3P3FEF4"/>
<dbReference type="Gene3D" id="2.40.50.100">
    <property type="match status" value="1"/>
</dbReference>
<evidence type="ECO:0000313" key="8">
    <source>
        <dbReference type="Proteomes" id="UP000273786"/>
    </source>
</evidence>